<gene>
    <name evidence="1" type="ORF">I41_13700</name>
</gene>
<dbReference type="KEGG" id="llh:I41_13700"/>
<organism evidence="1 2">
    <name type="scientific">Lacipirellula limnantheis</name>
    <dbReference type="NCBI Taxonomy" id="2528024"/>
    <lineage>
        <taxon>Bacteria</taxon>
        <taxon>Pseudomonadati</taxon>
        <taxon>Planctomycetota</taxon>
        <taxon>Planctomycetia</taxon>
        <taxon>Pirellulales</taxon>
        <taxon>Lacipirellulaceae</taxon>
        <taxon>Lacipirellula</taxon>
    </lineage>
</organism>
<sequence>MAWLAEEAVDMAQNENVDLDFSTESIERVEELLAKLHDEYQARGDENGMNGLALAYGAYVGEAIRRSETGAHWEEDSDIAGPGSYPIYWRDGASFPVACCYKRMSDGPEENVWHKFQVLKQGL</sequence>
<dbReference type="AlphaFoldDB" id="A0A517TV05"/>
<protein>
    <submittedName>
        <fullName evidence="1">Uncharacterized protein</fullName>
    </submittedName>
</protein>
<accession>A0A517TV05</accession>
<dbReference type="Proteomes" id="UP000317909">
    <property type="component" value="Chromosome"/>
</dbReference>
<keyword evidence="2" id="KW-1185">Reference proteome</keyword>
<evidence type="ECO:0000313" key="1">
    <source>
        <dbReference type="EMBL" id="QDT72202.1"/>
    </source>
</evidence>
<evidence type="ECO:0000313" key="2">
    <source>
        <dbReference type="Proteomes" id="UP000317909"/>
    </source>
</evidence>
<name>A0A517TV05_9BACT</name>
<reference evidence="1 2" key="1">
    <citation type="submission" date="2019-02" db="EMBL/GenBank/DDBJ databases">
        <title>Deep-cultivation of Planctomycetes and their phenomic and genomic characterization uncovers novel biology.</title>
        <authorList>
            <person name="Wiegand S."/>
            <person name="Jogler M."/>
            <person name="Boedeker C."/>
            <person name="Pinto D."/>
            <person name="Vollmers J."/>
            <person name="Rivas-Marin E."/>
            <person name="Kohn T."/>
            <person name="Peeters S.H."/>
            <person name="Heuer A."/>
            <person name="Rast P."/>
            <person name="Oberbeckmann S."/>
            <person name="Bunk B."/>
            <person name="Jeske O."/>
            <person name="Meyerdierks A."/>
            <person name="Storesund J.E."/>
            <person name="Kallscheuer N."/>
            <person name="Luecker S."/>
            <person name="Lage O.M."/>
            <person name="Pohl T."/>
            <person name="Merkel B.J."/>
            <person name="Hornburger P."/>
            <person name="Mueller R.-W."/>
            <person name="Bruemmer F."/>
            <person name="Labrenz M."/>
            <person name="Spormann A.M."/>
            <person name="Op den Camp H."/>
            <person name="Overmann J."/>
            <person name="Amann R."/>
            <person name="Jetten M.S.M."/>
            <person name="Mascher T."/>
            <person name="Medema M.H."/>
            <person name="Devos D.P."/>
            <person name="Kaster A.-K."/>
            <person name="Ovreas L."/>
            <person name="Rohde M."/>
            <person name="Galperin M.Y."/>
            <person name="Jogler C."/>
        </authorList>
    </citation>
    <scope>NUCLEOTIDE SEQUENCE [LARGE SCALE GENOMIC DNA]</scope>
    <source>
        <strain evidence="1 2">I41</strain>
    </source>
</reference>
<dbReference type="EMBL" id="CP036339">
    <property type="protein sequence ID" value="QDT72202.1"/>
    <property type="molecule type" value="Genomic_DNA"/>
</dbReference>
<proteinExistence type="predicted"/>
<dbReference type="RefSeq" id="WP_145431793.1">
    <property type="nucleotide sequence ID" value="NZ_CP036339.1"/>
</dbReference>
<dbReference type="OrthoDB" id="291529at2"/>